<dbReference type="EMBL" id="AZHF01000004">
    <property type="protein sequence ID" value="OAA76643.1"/>
    <property type="molecule type" value="Genomic_DNA"/>
</dbReference>
<keyword evidence="3" id="KW-0436">Ligase</keyword>
<dbReference type="AlphaFoldDB" id="A0A168GLL1"/>
<evidence type="ECO:0000313" key="3">
    <source>
        <dbReference type="EMBL" id="OAA76643.1"/>
    </source>
</evidence>
<sequence>MVLGRIFELLLSSCSQIRKLGVKLFPSQNEVHGRNPNVVEWAFSGNYDPDTVVLIDASNTERTLSKREVVQLVTRLAGAFKPGSVVCLHLPNDILYPVLVLAILASGCQWTGPNTSYKQYELDHHLRYSRATYVVTSAEHLDSMETVTANLDADVEIILFSDILKPFIEPKHPNLGYRTLHDLAKLHIPLNTLTPLSQRLERVHPQAPATLMSTSGTTGFPKMAGRSHEALVTESASDEQYDANQSYAIRRLFCTPIFHSYSFPKMIINPLRQGYPTYFMTRFDDSFAQRIADFNITDIITVPPILSRLAARVQEGELDRAALTSLRTVLCAGAPLTKELREEFLDVLHKEAALVQEWGMTECGCITRMHWSQDQTDTYGSVGQVVGGYQVTMDKVSQFQLADGRVVAELLARGPQMMTGYFNNADATAQAFAPGSWYRTGDVGYLEDQADGTAFVYIMDRVKDIIKTNGWQVSPAELEAVAKRCPGITDACAVSVGYGVDERPRIFTVRVNKDVSEKDLIDYLGLHLSRHKIARCEVRFIDSLPRAPSGKVLRRMLRVEMEKEGSED</sequence>
<reference evidence="3 4" key="1">
    <citation type="journal article" date="2016" name="Genome Biol. Evol.">
        <title>Divergent and convergent evolution of fungal pathogenicity.</title>
        <authorList>
            <person name="Shang Y."/>
            <person name="Xiao G."/>
            <person name="Zheng P."/>
            <person name="Cen K."/>
            <person name="Zhan S."/>
            <person name="Wang C."/>
        </authorList>
    </citation>
    <scope>NUCLEOTIDE SEQUENCE [LARGE SCALE GENOMIC DNA]</scope>
    <source>
        <strain evidence="3 4">RCEF 1005</strain>
    </source>
</reference>
<comment type="caution">
    <text evidence="3">The sequence shown here is derived from an EMBL/GenBank/DDBJ whole genome shotgun (WGS) entry which is preliminary data.</text>
</comment>
<dbReference type="InterPro" id="IPR000873">
    <property type="entry name" value="AMP-dep_synth/lig_dom"/>
</dbReference>
<dbReference type="Pfam" id="PF00501">
    <property type="entry name" value="AMP-binding"/>
    <property type="match status" value="1"/>
</dbReference>
<evidence type="ECO:0000259" key="2">
    <source>
        <dbReference type="Pfam" id="PF13193"/>
    </source>
</evidence>
<dbReference type="Gene3D" id="3.40.50.12780">
    <property type="entry name" value="N-terminal domain of ligase-like"/>
    <property type="match status" value="1"/>
</dbReference>
<gene>
    <name evidence="3" type="ORF">LEL_06327</name>
</gene>
<dbReference type="PANTHER" id="PTHR24096">
    <property type="entry name" value="LONG-CHAIN-FATTY-ACID--COA LIGASE"/>
    <property type="match status" value="1"/>
</dbReference>
<dbReference type="InterPro" id="IPR045851">
    <property type="entry name" value="AMP-bd_C_sf"/>
</dbReference>
<evidence type="ECO:0000259" key="1">
    <source>
        <dbReference type="Pfam" id="PF00501"/>
    </source>
</evidence>
<organism evidence="3 4">
    <name type="scientific">Akanthomyces lecanii RCEF 1005</name>
    <dbReference type="NCBI Taxonomy" id="1081108"/>
    <lineage>
        <taxon>Eukaryota</taxon>
        <taxon>Fungi</taxon>
        <taxon>Dikarya</taxon>
        <taxon>Ascomycota</taxon>
        <taxon>Pezizomycotina</taxon>
        <taxon>Sordariomycetes</taxon>
        <taxon>Hypocreomycetidae</taxon>
        <taxon>Hypocreales</taxon>
        <taxon>Cordycipitaceae</taxon>
        <taxon>Akanthomyces</taxon>
        <taxon>Cordyceps confragosa</taxon>
    </lineage>
</organism>
<protein>
    <submittedName>
        <fullName evidence="3">AMP-dependent synthetase and ligase</fullName>
    </submittedName>
</protein>
<dbReference type="InterPro" id="IPR025110">
    <property type="entry name" value="AMP-bd_C"/>
</dbReference>
<accession>A0A168GLL1</accession>
<dbReference type="InterPro" id="IPR042099">
    <property type="entry name" value="ANL_N_sf"/>
</dbReference>
<name>A0A168GLL1_CORDF</name>
<dbReference type="GO" id="GO:0016405">
    <property type="term" value="F:CoA-ligase activity"/>
    <property type="evidence" value="ECO:0007669"/>
    <property type="project" value="TreeGrafter"/>
</dbReference>
<dbReference type="SUPFAM" id="SSF56801">
    <property type="entry name" value="Acetyl-CoA synthetase-like"/>
    <property type="match status" value="1"/>
</dbReference>
<dbReference type="GO" id="GO:0019748">
    <property type="term" value="P:secondary metabolic process"/>
    <property type="evidence" value="ECO:0007669"/>
    <property type="project" value="TreeGrafter"/>
</dbReference>
<evidence type="ECO:0000313" key="4">
    <source>
        <dbReference type="Proteomes" id="UP000076881"/>
    </source>
</evidence>
<proteinExistence type="predicted"/>
<dbReference type="Proteomes" id="UP000076881">
    <property type="component" value="Unassembled WGS sequence"/>
</dbReference>
<feature type="domain" description="AMP-binding enzyme C-terminal" evidence="2">
    <location>
        <begin position="477"/>
        <end position="551"/>
    </location>
</feature>
<dbReference type="OrthoDB" id="6509636at2759"/>
<dbReference type="STRING" id="1081108.A0A168GLL1"/>
<keyword evidence="4" id="KW-1185">Reference proteome</keyword>
<dbReference type="PANTHER" id="PTHR24096:SF265">
    <property type="entry name" value="ENZYME, PUTATIVE (AFU_ORTHOLOGUE AFUA_5G14270)-RELATED"/>
    <property type="match status" value="1"/>
</dbReference>
<feature type="domain" description="AMP-dependent synthetase/ligase" evidence="1">
    <location>
        <begin position="48"/>
        <end position="422"/>
    </location>
</feature>
<dbReference type="Pfam" id="PF13193">
    <property type="entry name" value="AMP-binding_C"/>
    <property type="match status" value="1"/>
</dbReference>
<dbReference type="Gene3D" id="3.30.300.30">
    <property type="match status" value="1"/>
</dbReference>